<feature type="signal peptide" evidence="2">
    <location>
        <begin position="1"/>
        <end position="24"/>
    </location>
</feature>
<dbReference type="Pfam" id="PF05193">
    <property type="entry name" value="Peptidase_M16_C"/>
    <property type="match status" value="1"/>
</dbReference>
<dbReference type="PANTHER" id="PTHR11851:SF49">
    <property type="entry name" value="MITOCHONDRIAL-PROCESSING PEPTIDASE SUBUNIT ALPHA"/>
    <property type="match status" value="1"/>
</dbReference>
<dbReference type="Pfam" id="PF00675">
    <property type="entry name" value="Peptidase_M16"/>
    <property type="match status" value="1"/>
</dbReference>
<evidence type="ECO:0000313" key="7">
    <source>
        <dbReference type="Proteomes" id="UP000294359"/>
    </source>
</evidence>
<dbReference type="RefSeq" id="WP_134387780.1">
    <property type="nucleotide sequence ID" value="NZ_BMWW01000003.1"/>
</dbReference>
<feature type="domain" description="Peptidase M16 C-terminal" evidence="4">
    <location>
        <begin position="196"/>
        <end position="371"/>
    </location>
</feature>
<sequence length="442" mass="48402">MGWKLRTRLAAACAAFGLAASAQAAFTADQVKSFTLPNGMKFIVLESSAIPNANMYTFWKVGSRNEAPGTTGLSHFFEHMMFNGSKNYGPKMFDRTMEANGGSNNAYTSSDVTVYQDWFPASSLETIFKLESDRIAHLTIDPKMVESERGVVLSERSTGLENSNIRMLMEDLNSVAFSAHPYSWPVIGFESDIKAWTQQDLVNYFRTYYAPNNAVSVIVGDVKAEQVRTLATRYFGAIPKRPLPPAVKTVEPEQKGERRLFVAKPSATSANLMVAYKAPAADSADHYALDVLQSLLTEGKTSRLYKALVEKQLATSVGADATDGFDPGLFYVFAVAANGVDAAKVEKALLAELDNVVKNGVTPEELAKVRNIKLVNLYRLQETINGKAQQLGNYEVFYGGYAKLFDAPAAYQKLTPADIQAVAAKYLKKAQRTIGVLAAKEE</sequence>
<evidence type="ECO:0000259" key="4">
    <source>
        <dbReference type="Pfam" id="PF05193"/>
    </source>
</evidence>
<name>A0A4P7BJI5_9BURK</name>
<evidence type="ECO:0000313" key="8">
    <source>
        <dbReference type="Proteomes" id="UP000619512"/>
    </source>
</evidence>
<evidence type="ECO:0000259" key="3">
    <source>
        <dbReference type="Pfam" id="PF00675"/>
    </source>
</evidence>
<organism evidence="5 8">
    <name type="scientific">Pseudoduganella plicata</name>
    <dbReference type="NCBI Taxonomy" id="321984"/>
    <lineage>
        <taxon>Bacteria</taxon>
        <taxon>Pseudomonadati</taxon>
        <taxon>Pseudomonadota</taxon>
        <taxon>Betaproteobacteria</taxon>
        <taxon>Burkholderiales</taxon>
        <taxon>Oxalobacteraceae</taxon>
        <taxon>Telluria group</taxon>
        <taxon>Pseudoduganella</taxon>
    </lineage>
</organism>
<dbReference type="InterPro" id="IPR011765">
    <property type="entry name" value="Pept_M16_N"/>
</dbReference>
<dbReference type="GO" id="GO:0046872">
    <property type="term" value="F:metal ion binding"/>
    <property type="evidence" value="ECO:0007669"/>
    <property type="project" value="InterPro"/>
</dbReference>
<evidence type="ECO:0000313" key="6">
    <source>
        <dbReference type="EMBL" id="QBQ39086.1"/>
    </source>
</evidence>
<dbReference type="InterPro" id="IPR050361">
    <property type="entry name" value="MPP/UQCRC_Complex"/>
</dbReference>
<reference evidence="5" key="1">
    <citation type="journal article" date="2014" name="Int. J. Syst. Evol. Microbiol.">
        <title>Complete genome sequence of Corynebacterium casei LMG S-19264T (=DSM 44701T), isolated from a smear-ripened cheese.</title>
        <authorList>
            <consortium name="US DOE Joint Genome Institute (JGI-PGF)"/>
            <person name="Walter F."/>
            <person name="Albersmeier A."/>
            <person name="Kalinowski J."/>
            <person name="Ruckert C."/>
        </authorList>
    </citation>
    <scope>NUCLEOTIDE SEQUENCE</scope>
    <source>
        <strain evidence="5">KCTC 12344</strain>
    </source>
</reference>
<proteinExistence type="inferred from homology"/>
<feature type="domain" description="Peptidase M16 N-terminal" evidence="3">
    <location>
        <begin position="53"/>
        <end position="186"/>
    </location>
</feature>
<dbReference type="SUPFAM" id="SSF63411">
    <property type="entry name" value="LuxS/MPP-like metallohydrolase"/>
    <property type="match status" value="2"/>
</dbReference>
<keyword evidence="2" id="KW-0732">Signal</keyword>
<feature type="chain" id="PRO_5044606924" evidence="2">
    <location>
        <begin position="25"/>
        <end position="442"/>
    </location>
</feature>
<accession>A0A4P7BJI5</accession>
<reference evidence="6 7" key="2">
    <citation type="submission" date="2019-03" db="EMBL/GenBank/DDBJ databases">
        <title>Draft Genome Sequences of Six Type Strains of the Genus Massilia.</title>
        <authorList>
            <person name="Miess H."/>
            <person name="Frediansyhah A."/>
            <person name="Gross H."/>
        </authorList>
    </citation>
    <scope>NUCLEOTIDE SEQUENCE [LARGE SCALE GENOMIC DNA]</scope>
    <source>
        <strain evidence="6 7">DSM 17505</strain>
    </source>
</reference>
<dbReference type="Proteomes" id="UP000294359">
    <property type="component" value="Chromosome"/>
</dbReference>
<dbReference type="PANTHER" id="PTHR11851">
    <property type="entry name" value="METALLOPROTEASE"/>
    <property type="match status" value="1"/>
</dbReference>
<dbReference type="Gene3D" id="3.30.830.10">
    <property type="entry name" value="Metalloenzyme, LuxS/M16 peptidase-like"/>
    <property type="match status" value="2"/>
</dbReference>
<gene>
    <name evidence="6" type="ORF">E1742_25305</name>
    <name evidence="5" type="ORF">GCM10007388_20590</name>
</gene>
<dbReference type="AlphaFoldDB" id="A0A4P7BJI5"/>
<dbReference type="EMBL" id="CP038026">
    <property type="protein sequence ID" value="QBQ39086.1"/>
    <property type="molecule type" value="Genomic_DNA"/>
</dbReference>
<comment type="similarity">
    <text evidence="1">Belongs to the peptidase M16 family.</text>
</comment>
<keyword evidence="7" id="KW-1185">Reference proteome</keyword>
<dbReference type="OrthoDB" id="9811314at2"/>
<dbReference type="InterPro" id="IPR007863">
    <property type="entry name" value="Peptidase_M16_C"/>
</dbReference>
<dbReference type="EMBL" id="BMWW01000003">
    <property type="protein sequence ID" value="GGY87161.1"/>
    <property type="molecule type" value="Genomic_DNA"/>
</dbReference>
<evidence type="ECO:0000256" key="1">
    <source>
        <dbReference type="ARBA" id="ARBA00007261"/>
    </source>
</evidence>
<dbReference type="Proteomes" id="UP000619512">
    <property type="component" value="Unassembled WGS sequence"/>
</dbReference>
<dbReference type="InterPro" id="IPR011249">
    <property type="entry name" value="Metalloenz_LuxS/M16"/>
</dbReference>
<evidence type="ECO:0000256" key="2">
    <source>
        <dbReference type="SAM" id="SignalP"/>
    </source>
</evidence>
<evidence type="ECO:0000313" key="5">
    <source>
        <dbReference type="EMBL" id="GGY87161.1"/>
    </source>
</evidence>
<protein>
    <submittedName>
        <fullName evidence="6">Insulinase family protein</fullName>
    </submittedName>
    <submittedName>
        <fullName evidence="5">Peptidase M16</fullName>
    </submittedName>
</protein>
<reference evidence="5" key="3">
    <citation type="submission" date="2022-12" db="EMBL/GenBank/DDBJ databases">
        <authorList>
            <person name="Sun Q."/>
            <person name="Kim S."/>
        </authorList>
    </citation>
    <scope>NUCLEOTIDE SEQUENCE</scope>
    <source>
        <strain evidence="5">KCTC 12344</strain>
    </source>
</reference>